<name>A0A0L0BKV5_LUCCU</name>
<comment type="caution">
    <text evidence="1">The sequence shown here is derived from an EMBL/GenBank/DDBJ whole genome shotgun (WGS) entry which is preliminary data.</text>
</comment>
<keyword evidence="2" id="KW-1185">Reference proteome</keyword>
<dbReference type="AlphaFoldDB" id="A0A0L0BKV5"/>
<proteinExistence type="predicted"/>
<gene>
    <name evidence="1" type="ORF">FF38_07722</name>
</gene>
<organism evidence="1 2">
    <name type="scientific">Lucilia cuprina</name>
    <name type="common">Green bottle fly</name>
    <name type="synonym">Australian sheep blowfly</name>
    <dbReference type="NCBI Taxonomy" id="7375"/>
    <lineage>
        <taxon>Eukaryota</taxon>
        <taxon>Metazoa</taxon>
        <taxon>Ecdysozoa</taxon>
        <taxon>Arthropoda</taxon>
        <taxon>Hexapoda</taxon>
        <taxon>Insecta</taxon>
        <taxon>Pterygota</taxon>
        <taxon>Neoptera</taxon>
        <taxon>Endopterygota</taxon>
        <taxon>Diptera</taxon>
        <taxon>Brachycera</taxon>
        <taxon>Muscomorpha</taxon>
        <taxon>Oestroidea</taxon>
        <taxon>Calliphoridae</taxon>
        <taxon>Luciliinae</taxon>
        <taxon>Lucilia</taxon>
    </lineage>
</organism>
<sequence length="159" mass="18308">MPAAIIKFSGKVMLLNRIVFKALRFEPYQSQTFKTEEEKLFNNVFSEQNSLLLSYLLLAITTVTCKCITSYCRVKVLKFYQNILKIVACTLCRGLHGQPDRRMLYVDLLSAPGLHCYYKHVLHSARELPILLNGFLNTCIYKNEDGASFLHHLDFVIDP</sequence>
<reference evidence="1 2" key="1">
    <citation type="journal article" date="2015" name="Nat. Commun.">
        <title>Lucilia cuprina genome unlocks parasitic fly biology to underpin future interventions.</title>
        <authorList>
            <person name="Anstead C.A."/>
            <person name="Korhonen P.K."/>
            <person name="Young N.D."/>
            <person name="Hall R.S."/>
            <person name="Jex A.R."/>
            <person name="Murali S.C."/>
            <person name="Hughes D.S."/>
            <person name="Lee S.F."/>
            <person name="Perry T."/>
            <person name="Stroehlein A.J."/>
            <person name="Ansell B.R."/>
            <person name="Breugelmans B."/>
            <person name="Hofmann A."/>
            <person name="Qu J."/>
            <person name="Dugan S."/>
            <person name="Lee S.L."/>
            <person name="Chao H."/>
            <person name="Dinh H."/>
            <person name="Han Y."/>
            <person name="Doddapaneni H.V."/>
            <person name="Worley K.C."/>
            <person name="Muzny D.M."/>
            <person name="Ioannidis P."/>
            <person name="Waterhouse R.M."/>
            <person name="Zdobnov E.M."/>
            <person name="James P.J."/>
            <person name="Bagnall N.H."/>
            <person name="Kotze A.C."/>
            <person name="Gibbs R.A."/>
            <person name="Richards S."/>
            <person name="Batterham P."/>
            <person name="Gasser R.B."/>
        </authorList>
    </citation>
    <scope>NUCLEOTIDE SEQUENCE [LARGE SCALE GENOMIC DNA]</scope>
    <source>
        <strain evidence="1 2">LS</strain>
        <tissue evidence="1">Full body</tissue>
    </source>
</reference>
<accession>A0A0L0BKV5</accession>
<dbReference type="Proteomes" id="UP000037069">
    <property type="component" value="Unassembled WGS sequence"/>
</dbReference>
<evidence type="ECO:0000313" key="1">
    <source>
        <dbReference type="EMBL" id="KNC20725.1"/>
    </source>
</evidence>
<protein>
    <submittedName>
        <fullName evidence="1">Uncharacterized protein</fullName>
    </submittedName>
</protein>
<evidence type="ECO:0000313" key="2">
    <source>
        <dbReference type="Proteomes" id="UP000037069"/>
    </source>
</evidence>
<dbReference type="EMBL" id="JRES01001705">
    <property type="protein sequence ID" value="KNC20725.1"/>
    <property type="molecule type" value="Genomic_DNA"/>
</dbReference>